<evidence type="ECO:0000256" key="2">
    <source>
        <dbReference type="ARBA" id="ARBA00023002"/>
    </source>
</evidence>
<dbReference type="CDD" id="cd05339">
    <property type="entry name" value="17beta-HSDXI-like_SDR_c"/>
    <property type="match status" value="1"/>
</dbReference>
<dbReference type="PRINTS" id="PR00081">
    <property type="entry name" value="GDHRDH"/>
</dbReference>
<feature type="domain" description="Ketoreductase" evidence="4">
    <location>
        <begin position="56"/>
        <end position="269"/>
    </location>
</feature>
<dbReference type="GO" id="GO:0016616">
    <property type="term" value="F:oxidoreductase activity, acting on the CH-OH group of donors, NAD or NADP as acceptor"/>
    <property type="evidence" value="ECO:0007669"/>
    <property type="project" value="TreeGrafter"/>
</dbReference>
<name>A0A5K3G002_MESCO</name>
<dbReference type="WBParaSite" id="MCU_013593-RB">
    <property type="protein sequence ID" value="MCU_013593-RB"/>
    <property type="gene ID" value="MCU_013593"/>
</dbReference>
<dbReference type="InterPro" id="IPR057326">
    <property type="entry name" value="KR_dom"/>
</dbReference>
<dbReference type="Gene3D" id="3.40.50.720">
    <property type="entry name" value="NAD(P)-binding Rossmann-like Domain"/>
    <property type="match status" value="1"/>
</dbReference>
<comment type="similarity">
    <text evidence="1 3">Belongs to the short-chain dehydrogenases/reductases (SDR) family.</text>
</comment>
<dbReference type="SMART" id="SM00822">
    <property type="entry name" value="PKS_KR"/>
    <property type="match status" value="1"/>
</dbReference>
<dbReference type="InterPro" id="IPR020904">
    <property type="entry name" value="Sc_DH/Rdtase_CS"/>
</dbReference>
<dbReference type="SUPFAM" id="SSF51735">
    <property type="entry name" value="NAD(P)-binding Rossmann-fold domains"/>
    <property type="match status" value="1"/>
</dbReference>
<dbReference type="GO" id="GO:0006629">
    <property type="term" value="P:lipid metabolic process"/>
    <property type="evidence" value="ECO:0007669"/>
    <property type="project" value="UniProtKB-ARBA"/>
</dbReference>
<dbReference type="PRINTS" id="PR00080">
    <property type="entry name" value="SDRFAMILY"/>
</dbReference>
<proteinExistence type="inferred from homology"/>
<dbReference type="InterPro" id="IPR036291">
    <property type="entry name" value="NAD(P)-bd_dom_sf"/>
</dbReference>
<organism evidence="5">
    <name type="scientific">Mesocestoides corti</name>
    <name type="common">Flatworm</name>
    <dbReference type="NCBI Taxonomy" id="53468"/>
    <lineage>
        <taxon>Eukaryota</taxon>
        <taxon>Metazoa</taxon>
        <taxon>Spiralia</taxon>
        <taxon>Lophotrochozoa</taxon>
        <taxon>Platyhelminthes</taxon>
        <taxon>Cestoda</taxon>
        <taxon>Eucestoda</taxon>
        <taxon>Cyclophyllidea</taxon>
        <taxon>Mesocestoididae</taxon>
        <taxon>Mesocestoides</taxon>
    </lineage>
</organism>
<sequence length="355" mass="40502">PRRAHHRHQYGCRLPFRYSRNIYLKFSRVIRELLHYVSVLAVLKCWCRKPADLSDEIILITGASRGIGRLLTLSLSKYCRSIIVVDVDAKGLEETASLVLQENNVQVKCYHCDLANLDEIKKFAKDVRRNYGRVTMLINNAGIVNGNFIIDIQNSSVERLIRVNLLAPLYLVKEFLPGMLGNAYEECVNKVPKLLRPPSADDIGNKRVDDPPKGHFVFLSSVASQSVVASLADYCASKAGLSAVADTLRVELDIMGALKYISVTDIRPFVINTGLFEGFKCRLSWLFPILRPEDTVQRIVEAIRHREGVVYIPWWMWFIPLIHRVLPYPVLRLFFIISGNFHAMDNFNRANMNQD</sequence>
<dbReference type="PANTHER" id="PTHR24322:SF736">
    <property type="entry name" value="RETINOL DEHYDROGENASE 10"/>
    <property type="match status" value="1"/>
</dbReference>
<evidence type="ECO:0000313" key="5">
    <source>
        <dbReference type="WBParaSite" id="MCU_013593-RB"/>
    </source>
</evidence>
<dbReference type="PROSITE" id="PS00061">
    <property type="entry name" value="ADH_SHORT"/>
    <property type="match status" value="1"/>
</dbReference>
<dbReference type="PANTHER" id="PTHR24322">
    <property type="entry name" value="PKSB"/>
    <property type="match status" value="1"/>
</dbReference>
<keyword evidence="2" id="KW-0560">Oxidoreductase</keyword>
<dbReference type="Pfam" id="PF00106">
    <property type="entry name" value="adh_short"/>
    <property type="match status" value="2"/>
</dbReference>
<evidence type="ECO:0000256" key="1">
    <source>
        <dbReference type="ARBA" id="ARBA00006484"/>
    </source>
</evidence>
<dbReference type="InterPro" id="IPR002347">
    <property type="entry name" value="SDR_fam"/>
</dbReference>
<protein>
    <submittedName>
        <fullName evidence="5">NAD(P)-binding protein</fullName>
    </submittedName>
</protein>
<evidence type="ECO:0000259" key="4">
    <source>
        <dbReference type="SMART" id="SM00822"/>
    </source>
</evidence>
<reference evidence="5" key="1">
    <citation type="submission" date="2019-11" db="UniProtKB">
        <authorList>
            <consortium name="WormBaseParasite"/>
        </authorList>
    </citation>
    <scope>IDENTIFICATION</scope>
</reference>
<accession>A0A5K3G002</accession>
<evidence type="ECO:0000256" key="3">
    <source>
        <dbReference type="RuleBase" id="RU000363"/>
    </source>
</evidence>
<dbReference type="AlphaFoldDB" id="A0A5K3G002"/>